<feature type="chain" id="PRO_5044752228" description="Tyrosine-protein kinase ephrin type A/B receptor-like domain-containing protein" evidence="1">
    <location>
        <begin position="16"/>
        <end position="149"/>
    </location>
</feature>
<feature type="signal peptide" evidence="1">
    <location>
        <begin position="1"/>
        <end position="15"/>
    </location>
</feature>
<feature type="domain" description="Tyrosine-protein kinase ephrin type A/B receptor-like" evidence="2">
    <location>
        <begin position="16"/>
        <end position="63"/>
    </location>
</feature>
<dbReference type="PANTHER" id="PTHR24046">
    <property type="entry name" value="SIGNAL PEPTIDE, CUB AND EGF-LIKE DOMAIN-CONTAINING"/>
    <property type="match status" value="1"/>
</dbReference>
<gene>
    <name evidence="3" type="ORF">AB6A40_005921</name>
</gene>
<dbReference type="SUPFAM" id="SSF57184">
    <property type="entry name" value="Growth factor receptor domain"/>
    <property type="match status" value="1"/>
</dbReference>
<dbReference type="EMBL" id="JBGFUD010003958">
    <property type="protein sequence ID" value="MFH4979212.1"/>
    <property type="molecule type" value="Genomic_DNA"/>
</dbReference>
<evidence type="ECO:0000256" key="1">
    <source>
        <dbReference type="SAM" id="SignalP"/>
    </source>
</evidence>
<protein>
    <recommendedName>
        <fullName evidence="2">Tyrosine-protein kinase ephrin type A/B receptor-like domain-containing protein</fullName>
    </recommendedName>
</protein>
<keyword evidence="1" id="KW-0732">Signal</keyword>
<evidence type="ECO:0000313" key="4">
    <source>
        <dbReference type="Proteomes" id="UP001608902"/>
    </source>
</evidence>
<name>A0ABD6EJ24_9BILA</name>
<dbReference type="Pfam" id="PF07699">
    <property type="entry name" value="Ephrin_rec_like"/>
    <property type="match status" value="2"/>
</dbReference>
<dbReference type="PANTHER" id="PTHR24046:SF5">
    <property type="entry name" value="EGF-LIKE DOMAIN-CONTAINING PROTEIN"/>
    <property type="match status" value="1"/>
</dbReference>
<accession>A0ABD6EJ24</accession>
<dbReference type="InterPro" id="IPR009030">
    <property type="entry name" value="Growth_fac_rcpt_cys_sf"/>
</dbReference>
<dbReference type="Gene3D" id="2.10.50.10">
    <property type="entry name" value="Tumor Necrosis Factor Receptor, subunit A, domain 2"/>
    <property type="match status" value="2"/>
</dbReference>
<reference evidence="3 4" key="1">
    <citation type="submission" date="2024-08" db="EMBL/GenBank/DDBJ databases">
        <title>Gnathostoma spinigerum genome.</title>
        <authorList>
            <person name="Gonzalez-Bertolin B."/>
            <person name="Monzon S."/>
            <person name="Zaballos A."/>
            <person name="Jimenez P."/>
            <person name="Dekumyoy P."/>
            <person name="Varona S."/>
            <person name="Cuesta I."/>
            <person name="Sumanam S."/>
            <person name="Adisakwattana P."/>
            <person name="Gasser R.B."/>
            <person name="Hernandez-Gonzalez A."/>
            <person name="Young N.D."/>
            <person name="Perteguer M.J."/>
        </authorList>
    </citation>
    <scope>NUCLEOTIDE SEQUENCE [LARGE SCALE GENOMIC DNA]</scope>
    <source>
        <strain evidence="3">AL3</strain>
        <tissue evidence="3">Liver</tissue>
    </source>
</reference>
<dbReference type="AlphaFoldDB" id="A0ABD6EJ24"/>
<dbReference type="InterPro" id="IPR052071">
    <property type="entry name" value="SCUB_EGF-like_domain"/>
</dbReference>
<keyword evidence="4" id="KW-1185">Reference proteome</keyword>
<dbReference type="FunFam" id="2.10.50.10:FF:000018">
    <property type="entry name" value="Sushi, von Willebrand factor type A, EGF and pentraxin domain-containing 1"/>
    <property type="match status" value="1"/>
</dbReference>
<evidence type="ECO:0000313" key="3">
    <source>
        <dbReference type="EMBL" id="MFH4979212.1"/>
    </source>
</evidence>
<comment type="caution">
    <text evidence="3">The sequence shown here is derived from an EMBL/GenBank/DDBJ whole genome shotgun (WGS) entry which is preliminary data.</text>
</comment>
<dbReference type="Proteomes" id="UP001608902">
    <property type="component" value="Unassembled WGS sequence"/>
</dbReference>
<sequence>MLVHCLLASVALCKAGSYHNTKKRQCEDCPRGQFQPRSGRSFCGRCPDGFTTLAEGSTNSSSCVVECAPGEYLSLKTLKCRKCGPSAYQPKAGQTECIRCPNGSVTVANNSTSLNDCIGLLIFQLLVGKMPKKNMVINTVYMGIMSRPL</sequence>
<dbReference type="SMART" id="SM01411">
    <property type="entry name" value="Ephrin_rec_like"/>
    <property type="match status" value="2"/>
</dbReference>
<proteinExistence type="predicted"/>
<organism evidence="3 4">
    <name type="scientific">Gnathostoma spinigerum</name>
    <dbReference type="NCBI Taxonomy" id="75299"/>
    <lineage>
        <taxon>Eukaryota</taxon>
        <taxon>Metazoa</taxon>
        <taxon>Ecdysozoa</taxon>
        <taxon>Nematoda</taxon>
        <taxon>Chromadorea</taxon>
        <taxon>Rhabditida</taxon>
        <taxon>Spirurina</taxon>
        <taxon>Gnathostomatomorpha</taxon>
        <taxon>Gnathostomatoidea</taxon>
        <taxon>Gnathostomatidae</taxon>
        <taxon>Gnathostoma</taxon>
    </lineage>
</organism>
<feature type="domain" description="Tyrosine-protein kinase ephrin type A/B receptor-like" evidence="2">
    <location>
        <begin position="70"/>
        <end position="117"/>
    </location>
</feature>
<dbReference type="InterPro" id="IPR011641">
    <property type="entry name" value="Tyr-kin_ephrin_A/B_rcpt-like"/>
</dbReference>
<evidence type="ECO:0000259" key="2">
    <source>
        <dbReference type="Pfam" id="PF07699"/>
    </source>
</evidence>